<dbReference type="InterPro" id="IPR002018">
    <property type="entry name" value="CarbesteraseB"/>
</dbReference>
<evidence type="ECO:0000313" key="6">
    <source>
        <dbReference type="Proteomes" id="UP001280581"/>
    </source>
</evidence>
<dbReference type="EC" id="3.1.1.-" evidence="3"/>
<dbReference type="PANTHER" id="PTHR43918">
    <property type="entry name" value="ACETYLCHOLINESTERASE"/>
    <property type="match status" value="1"/>
</dbReference>
<dbReference type="Gene3D" id="3.40.50.1820">
    <property type="entry name" value="alpha/beta hydrolase"/>
    <property type="match status" value="1"/>
</dbReference>
<dbReference type="PROSITE" id="PS00122">
    <property type="entry name" value="CARBOXYLESTERASE_B_1"/>
    <property type="match status" value="1"/>
</dbReference>
<keyword evidence="2 3" id="KW-0378">Hydrolase</keyword>
<dbReference type="SUPFAM" id="SSF53474">
    <property type="entry name" value="alpha/beta-Hydrolases"/>
    <property type="match status" value="1"/>
</dbReference>
<dbReference type="InterPro" id="IPR029058">
    <property type="entry name" value="AB_hydrolase_fold"/>
</dbReference>
<dbReference type="EMBL" id="WVTA01000016">
    <property type="protein sequence ID" value="KAK3201544.1"/>
    <property type="molecule type" value="Genomic_DNA"/>
</dbReference>
<comment type="similarity">
    <text evidence="1 3">Belongs to the type-B carboxylesterase/lipase family.</text>
</comment>
<evidence type="ECO:0000256" key="1">
    <source>
        <dbReference type="ARBA" id="ARBA00005964"/>
    </source>
</evidence>
<accession>A0AAN6RC27</accession>
<dbReference type="PROSITE" id="PS00941">
    <property type="entry name" value="CARBOXYLESTERASE_B_2"/>
    <property type="match status" value="1"/>
</dbReference>
<feature type="chain" id="PRO_5042665079" description="Carboxylic ester hydrolase" evidence="3">
    <location>
        <begin position="21"/>
        <end position="554"/>
    </location>
</feature>
<dbReference type="Proteomes" id="UP001280581">
    <property type="component" value="Unassembled WGS sequence"/>
</dbReference>
<dbReference type="InterPro" id="IPR019826">
    <property type="entry name" value="Carboxylesterase_B_AS"/>
</dbReference>
<keyword evidence="3" id="KW-0732">Signal</keyword>
<dbReference type="Pfam" id="PF00135">
    <property type="entry name" value="COesterase"/>
    <property type="match status" value="1"/>
</dbReference>
<gene>
    <name evidence="5" type="ORF">GRF29_185g1308014</name>
</gene>
<dbReference type="GO" id="GO:0052689">
    <property type="term" value="F:carboxylic ester hydrolase activity"/>
    <property type="evidence" value="ECO:0007669"/>
    <property type="project" value="TreeGrafter"/>
</dbReference>
<dbReference type="InterPro" id="IPR050654">
    <property type="entry name" value="AChE-related_enzymes"/>
</dbReference>
<dbReference type="InterPro" id="IPR019819">
    <property type="entry name" value="Carboxylesterase_B_CS"/>
</dbReference>
<feature type="domain" description="Carboxylesterase type B" evidence="4">
    <location>
        <begin position="27"/>
        <end position="502"/>
    </location>
</feature>
<reference evidence="5 6" key="1">
    <citation type="submission" date="2021-02" db="EMBL/GenBank/DDBJ databases">
        <title>Genome assembly of Pseudopithomyces chartarum.</title>
        <authorList>
            <person name="Jauregui R."/>
            <person name="Singh J."/>
            <person name="Voisey C."/>
        </authorList>
    </citation>
    <scope>NUCLEOTIDE SEQUENCE [LARGE SCALE GENOMIC DNA]</scope>
    <source>
        <strain evidence="5 6">AGR01</strain>
    </source>
</reference>
<evidence type="ECO:0000256" key="2">
    <source>
        <dbReference type="ARBA" id="ARBA00022801"/>
    </source>
</evidence>
<evidence type="ECO:0000259" key="4">
    <source>
        <dbReference type="Pfam" id="PF00135"/>
    </source>
</evidence>
<dbReference type="AlphaFoldDB" id="A0AAN6RC27"/>
<feature type="signal peptide" evidence="3">
    <location>
        <begin position="1"/>
        <end position="20"/>
    </location>
</feature>
<keyword evidence="6" id="KW-1185">Reference proteome</keyword>
<dbReference type="PANTHER" id="PTHR43918:SF4">
    <property type="entry name" value="CARBOXYLIC ESTER HYDROLASE"/>
    <property type="match status" value="1"/>
</dbReference>
<protein>
    <recommendedName>
        <fullName evidence="3">Carboxylic ester hydrolase</fullName>
        <ecNumber evidence="3">3.1.1.-</ecNumber>
    </recommendedName>
</protein>
<name>A0AAN6RC27_9PLEO</name>
<organism evidence="5 6">
    <name type="scientific">Pseudopithomyces chartarum</name>
    <dbReference type="NCBI Taxonomy" id="1892770"/>
    <lineage>
        <taxon>Eukaryota</taxon>
        <taxon>Fungi</taxon>
        <taxon>Dikarya</taxon>
        <taxon>Ascomycota</taxon>
        <taxon>Pezizomycotina</taxon>
        <taxon>Dothideomycetes</taxon>
        <taxon>Pleosporomycetidae</taxon>
        <taxon>Pleosporales</taxon>
        <taxon>Massarineae</taxon>
        <taxon>Didymosphaeriaceae</taxon>
        <taxon>Pseudopithomyces</taxon>
    </lineage>
</organism>
<proteinExistence type="inferred from homology"/>
<sequence length="554" mass="62135">MKIVTGAVVLFTAVSWNVAGSVVHRHAPTVTVDGGIIVGTTTRVHGATAAVNKFLGIPFASAPVGSARFSVPKPTNWIGEIDTKAFKPACIQAFRPFEDRNFIQDVFSIPRPQESEDCLYLNVFVPKKSFWKSLWDLFRTNFSKKRGKPVLFWIYGGGFNFGNAGQPIYDGSHFAALEDVIVVSINYRTNVFGFPIAPDIKNLTERNLGLLDQRAGLDWVQRNIEVFGGDPDRVTIFGQSAGAYAVDVLLTASWPDGAPFHAGIMESGTYSYNPLPNCNNTNYEGWNKLLIRLQCDNATSTFDCVMNKTASEIQYAQEKYNIGFGMAGDNITIVCDPRLRREAGNFTRVPVIGGTNLDEGSYYAAKNGTDIDRYFKTYFSNETDLKVKILDAYKLDPAEGRFDNQSILAQIHTDWNYHCPAVFLSNSSNRYVPTYRYLFNATFSNQLFTNLPDDRWPVSIQGVYHQAEIPIVFSTYNKTNATAEQKRLSNTMRHAWANFAKNPWKVPIKGWKTSGINGSTVMDFGIDGKGRYRLVKDATGKCWAWKDFIWNKHL</sequence>
<comment type="caution">
    <text evidence="5">The sequence shown here is derived from an EMBL/GenBank/DDBJ whole genome shotgun (WGS) entry which is preliminary data.</text>
</comment>
<evidence type="ECO:0000313" key="5">
    <source>
        <dbReference type="EMBL" id="KAK3201544.1"/>
    </source>
</evidence>
<evidence type="ECO:0000256" key="3">
    <source>
        <dbReference type="RuleBase" id="RU361235"/>
    </source>
</evidence>